<protein>
    <recommendedName>
        <fullName evidence="4">Secreted protein</fullName>
    </recommendedName>
</protein>
<dbReference type="EMBL" id="JAENHM010000067">
    <property type="protein sequence ID" value="MBK1840657.1"/>
    <property type="molecule type" value="Genomic_DNA"/>
</dbReference>
<proteinExistence type="predicted"/>
<evidence type="ECO:0008006" key="4">
    <source>
        <dbReference type="Google" id="ProtNLM"/>
    </source>
</evidence>
<gene>
    <name evidence="2" type="ORF">JHL17_24950</name>
</gene>
<reference evidence="3" key="1">
    <citation type="submission" date="2021-01" db="EMBL/GenBank/DDBJ databases">
        <title>Genome public.</title>
        <authorList>
            <person name="Liu C."/>
            <person name="Sun Q."/>
        </authorList>
    </citation>
    <scope>NUCLEOTIDE SEQUENCE [LARGE SCALE GENOMIC DNA]</scope>
    <source>
        <strain evidence="3">YIM B02556</strain>
    </source>
</reference>
<name>A0ABS1FB99_9PROT</name>
<dbReference type="Proteomes" id="UP000652760">
    <property type="component" value="Unassembled WGS sequence"/>
</dbReference>
<sequence length="174" mass="18180">MKPLLPWFAGLFVMASGLVGAHAAESSPSKVPPLPCNGKSSCQMDGFSVQVGDCGDSSSFGAISAPQGSDGVDLNDRIDGKGLAVARLKDSQFVCIAAIARRGDVQRHYVIAVPTASVPACKGKDLCRNADHPVTWHTAKTGRSCHRVGEGRYAGDCAAGWVDEGDLDQYANGF</sequence>
<evidence type="ECO:0000313" key="2">
    <source>
        <dbReference type="EMBL" id="MBK1840657.1"/>
    </source>
</evidence>
<organism evidence="2 3">
    <name type="scientific">Azospirillum endophyticum</name>
    <dbReference type="NCBI Taxonomy" id="2800326"/>
    <lineage>
        <taxon>Bacteria</taxon>
        <taxon>Pseudomonadati</taxon>
        <taxon>Pseudomonadota</taxon>
        <taxon>Alphaproteobacteria</taxon>
        <taxon>Rhodospirillales</taxon>
        <taxon>Azospirillaceae</taxon>
        <taxon>Azospirillum</taxon>
    </lineage>
</organism>
<keyword evidence="3" id="KW-1185">Reference proteome</keyword>
<dbReference type="RefSeq" id="WP_200197342.1">
    <property type="nucleotide sequence ID" value="NZ_JAENHM010000067.1"/>
</dbReference>
<feature type="signal peptide" evidence="1">
    <location>
        <begin position="1"/>
        <end position="23"/>
    </location>
</feature>
<keyword evidence="1" id="KW-0732">Signal</keyword>
<accession>A0ABS1FB99</accession>
<feature type="chain" id="PRO_5046109519" description="Secreted protein" evidence="1">
    <location>
        <begin position="24"/>
        <end position="174"/>
    </location>
</feature>
<evidence type="ECO:0000256" key="1">
    <source>
        <dbReference type="SAM" id="SignalP"/>
    </source>
</evidence>
<evidence type="ECO:0000313" key="3">
    <source>
        <dbReference type="Proteomes" id="UP000652760"/>
    </source>
</evidence>
<comment type="caution">
    <text evidence="2">The sequence shown here is derived from an EMBL/GenBank/DDBJ whole genome shotgun (WGS) entry which is preliminary data.</text>
</comment>